<evidence type="ECO:0000313" key="1">
    <source>
        <dbReference type="EMBL" id="GBP37465.1"/>
    </source>
</evidence>
<dbReference type="Proteomes" id="UP000299102">
    <property type="component" value="Unassembled WGS sequence"/>
</dbReference>
<gene>
    <name evidence="1" type="ORF">EVAR_79398_1</name>
</gene>
<protein>
    <submittedName>
        <fullName evidence="1">Uncharacterized protein</fullName>
    </submittedName>
</protein>
<dbReference type="EMBL" id="BGZK01000334">
    <property type="protein sequence ID" value="GBP37465.1"/>
    <property type="molecule type" value="Genomic_DNA"/>
</dbReference>
<organism evidence="1 2">
    <name type="scientific">Eumeta variegata</name>
    <name type="common">Bagworm moth</name>
    <name type="synonym">Eumeta japonica</name>
    <dbReference type="NCBI Taxonomy" id="151549"/>
    <lineage>
        <taxon>Eukaryota</taxon>
        <taxon>Metazoa</taxon>
        <taxon>Ecdysozoa</taxon>
        <taxon>Arthropoda</taxon>
        <taxon>Hexapoda</taxon>
        <taxon>Insecta</taxon>
        <taxon>Pterygota</taxon>
        <taxon>Neoptera</taxon>
        <taxon>Endopterygota</taxon>
        <taxon>Lepidoptera</taxon>
        <taxon>Glossata</taxon>
        <taxon>Ditrysia</taxon>
        <taxon>Tineoidea</taxon>
        <taxon>Psychidae</taxon>
        <taxon>Oiketicinae</taxon>
        <taxon>Eumeta</taxon>
    </lineage>
</organism>
<reference evidence="1 2" key="1">
    <citation type="journal article" date="2019" name="Commun. Biol.">
        <title>The bagworm genome reveals a unique fibroin gene that provides high tensile strength.</title>
        <authorList>
            <person name="Kono N."/>
            <person name="Nakamura H."/>
            <person name="Ohtoshi R."/>
            <person name="Tomita M."/>
            <person name="Numata K."/>
            <person name="Arakawa K."/>
        </authorList>
    </citation>
    <scope>NUCLEOTIDE SEQUENCE [LARGE SCALE GENOMIC DNA]</scope>
</reference>
<proteinExistence type="predicted"/>
<sequence length="139" mass="14781">MGALAGARVQGAVGHGRYTGGYAFAACLSVIDVRWGYGARDRLNALWPGAGGAHHASKHPTYACEPDTQRTRLPSSTNGVEAACGAVTAAPRMRPARSPRCIPQPPVERSIPLNTVSHARPASHVTNRNCMRLEFRAPI</sequence>
<name>A0A4C1VIB8_EUMVA</name>
<dbReference type="AlphaFoldDB" id="A0A4C1VIB8"/>
<accession>A0A4C1VIB8</accession>
<evidence type="ECO:0000313" key="2">
    <source>
        <dbReference type="Proteomes" id="UP000299102"/>
    </source>
</evidence>
<comment type="caution">
    <text evidence="1">The sequence shown here is derived from an EMBL/GenBank/DDBJ whole genome shotgun (WGS) entry which is preliminary data.</text>
</comment>
<keyword evidence="2" id="KW-1185">Reference proteome</keyword>